<dbReference type="Pfam" id="PF17917">
    <property type="entry name" value="RT_RNaseH"/>
    <property type="match status" value="1"/>
</dbReference>
<evidence type="ECO:0000256" key="4">
    <source>
        <dbReference type="ARBA" id="ARBA00022759"/>
    </source>
</evidence>
<sequence length="214" mass="24560">MQRAVDTGVFHPCYYFSRLMSLVEENYHSFDLESLPVVESLRKFRCYLFGKRCKVVTDCIAFKQSIPNARTSRWLVVLSECEYDIEHRSVERMWHVDALLRANSTLYSLKSERIQNAYEQGHFGSRKVGTKLEAGLFIPGLEDTVGQCISSRKNGNAVNAEGELHPVPTGDVIIDTFHIDHLGPMPSTRKFCNFICRIVDAFTKFVWCFPIKII</sequence>
<dbReference type="Proteomes" id="UP000075881">
    <property type="component" value="Unassembled WGS sequence"/>
</dbReference>
<reference evidence="8" key="2">
    <citation type="submission" date="2020-05" db="UniProtKB">
        <authorList>
            <consortium name="EnsemblMetazoa"/>
        </authorList>
    </citation>
    <scope>IDENTIFICATION</scope>
    <source>
        <strain evidence="8">ACHKN1017</strain>
    </source>
</reference>
<evidence type="ECO:0000259" key="7">
    <source>
        <dbReference type="Pfam" id="PF17917"/>
    </source>
</evidence>
<dbReference type="GO" id="GO:0016787">
    <property type="term" value="F:hydrolase activity"/>
    <property type="evidence" value="ECO:0007669"/>
    <property type="project" value="UniProtKB-KW"/>
</dbReference>
<keyword evidence="5" id="KW-0378">Hydrolase</keyword>
<organism evidence="8 9">
    <name type="scientific">Anopheles christyi</name>
    <dbReference type="NCBI Taxonomy" id="43041"/>
    <lineage>
        <taxon>Eukaryota</taxon>
        <taxon>Metazoa</taxon>
        <taxon>Ecdysozoa</taxon>
        <taxon>Arthropoda</taxon>
        <taxon>Hexapoda</taxon>
        <taxon>Insecta</taxon>
        <taxon>Pterygota</taxon>
        <taxon>Neoptera</taxon>
        <taxon>Endopterygota</taxon>
        <taxon>Diptera</taxon>
        <taxon>Nematocera</taxon>
        <taxon>Culicoidea</taxon>
        <taxon>Culicidae</taxon>
        <taxon>Anophelinae</taxon>
        <taxon>Anopheles</taxon>
    </lineage>
</organism>
<dbReference type="InterPro" id="IPR043502">
    <property type="entry name" value="DNA/RNA_pol_sf"/>
</dbReference>
<dbReference type="PANTHER" id="PTHR37984">
    <property type="entry name" value="PROTEIN CBG26694"/>
    <property type="match status" value="1"/>
</dbReference>
<keyword evidence="3" id="KW-0540">Nuclease</keyword>
<dbReference type="GO" id="GO:0004519">
    <property type="term" value="F:endonuclease activity"/>
    <property type="evidence" value="ECO:0007669"/>
    <property type="project" value="UniProtKB-KW"/>
</dbReference>
<name>A0A182KG50_9DIPT</name>
<dbReference type="PANTHER" id="PTHR37984:SF5">
    <property type="entry name" value="PROTEIN NYNRIN-LIKE"/>
    <property type="match status" value="1"/>
</dbReference>
<protein>
    <recommendedName>
        <fullName evidence="7">Reverse transcriptase RNase H-like domain-containing protein</fullName>
    </recommendedName>
</protein>
<evidence type="ECO:0000256" key="5">
    <source>
        <dbReference type="ARBA" id="ARBA00022801"/>
    </source>
</evidence>
<keyword evidence="4" id="KW-0255">Endonuclease</keyword>
<keyword evidence="6" id="KW-0695">RNA-directed DNA polymerase</keyword>
<dbReference type="STRING" id="43041.A0A182KG50"/>
<dbReference type="GO" id="GO:0003964">
    <property type="term" value="F:RNA-directed DNA polymerase activity"/>
    <property type="evidence" value="ECO:0007669"/>
    <property type="project" value="UniProtKB-KW"/>
</dbReference>
<dbReference type="SUPFAM" id="SSF56672">
    <property type="entry name" value="DNA/RNA polymerases"/>
    <property type="match status" value="1"/>
</dbReference>
<dbReference type="InterPro" id="IPR050951">
    <property type="entry name" value="Retrovirus_Pol_polyprotein"/>
</dbReference>
<dbReference type="EnsemblMetazoa" id="ACHR009738-RA">
    <property type="protein sequence ID" value="ACHR009738-PA"/>
    <property type="gene ID" value="ACHR009738"/>
</dbReference>
<evidence type="ECO:0000256" key="2">
    <source>
        <dbReference type="ARBA" id="ARBA00022695"/>
    </source>
</evidence>
<evidence type="ECO:0000256" key="3">
    <source>
        <dbReference type="ARBA" id="ARBA00022722"/>
    </source>
</evidence>
<keyword evidence="1" id="KW-0808">Transferase</keyword>
<proteinExistence type="predicted"/>
<keyword evidence="9" id="KW-1185">Reference proteome</keyword>
<evidence type="ECO:0000256" key="1">
    <source>
        <dbReference type="ARBA" id="ARBA00022679"/>
    </source>
</evidence>
<evidence type="ECO:0000313" key="9">
    <source>
        <dbReference type="Proteomes" id="UP000075881"/>
    </source>
</evidence>
<dbReference type="CDD" id="cd09274">
    <property type="entry name" value="RNase_HI_RT_Ty3"/>
    <property type="match status" value="1"/>
</dbReference>
<feature type="domain" description="Reverse transcriptase RNase H-like" evidence="7">
    <location>
        <begin position="6"/>
        <end position="80"/>
    </location>
</feature>
<keyword evidence="2" id="KW-0548">Nucleotidyltransferase</keyword>
<evidence type="ECO:0000313" key="8">
    <source>
        <dbReference type="EnsemblMetazoa" id="ACHR009738-PA"/>
    </source>
</evidence>
<evidence type="ECO:0000256" key="6">
    <source>
        <dbReference type="ARBA" id="ARBA00022918"/>
    </source>
</evidence>
<dbReference type="InterPro" id="IPR041373">
    <property type="entry name" value="RT_RNaseH"/>
</dbReference>
<dbReference type="AlphaFoldDB" id="A0A182KG50"/>
<reference evidence="9" key="1">
    <citation type="submission" date="2013-03" db="EMBL/GenBank/DDBJ databases">
        <title>The Genome Sequence of Anopheles christyi ACHKN1017.</title>
        <authorList>
            <consortium name="The Broad Institute Genomics Platform"/>
            <person name="Neafsey D.E."/>
            <person name="Besansky N."/>
            <person name="Walker B."/>
            <person name="Young S.K."/>
            <person name="Zeng Q."/>
            <person name="Gargeya S."/>
            <person name="Fitzgerald M."/>
            <person name="Haas B."/>
            <person name="Abouelleil A."/>
            <person name="Allen A.W."/>
            <person name="Alvarado L."/>
            <person name="Arachchi H.M."/>
            <person name="Berlin A.M."/>
            <person name="Chapman S.B."/>
            <person name="Gainer-Dewar J."/>
            <person name="Goldberg J."/>
            <person name="Griggs A."/>
            <person name="Gujja S."/>
            <person name="Hansen M."/>
            <person name="Howarth C."/>
            <person name="Imamovic A."/>
            <person name="Ireland A."/>
            <person name="Larimer J."/>
            <person name="McCowan C."/>
            <person name="Murphy C."/>
            <person name="Pearson M."/>
            <person name="Poon T.W."/>
            <person name="Priest M."/>
            <person name="Roberts A."/>
            <person name="Saif S."/>
            <person name="Shea T."/>
            <person name="Sisk P."/>
            <person name="Sykes S."/>
            <person name="Wortman J."/>
            <person name="Nusbaum C."/>
            <person name="Birren B."/>
        </authorList>
    </citation>
    <scope>NUCLEOTIDE SEQUENCE [LARGE SCALE GENOMIC DNA]</scope>
    <source>
        <strain evidence="9">ACHKN1017</strain>
    </source>
</reference>
<accession>A0A182KG50</accession>
<dbReference type="VEuPathDB" id="VectorBase:ACHR009738"/>